<feature type="transmembrane region" description="Helical" evidence="2">
    <location>
        <begin position="6"/>
        <end position="28"/>
    </location>
</feature>
<dbReference type="InterPro" id="IPR021848">
    <property type="entry name" value="HODM_asu-like"/>
</dbReference>
<keyword evidence="4" id="KW-1185">Reference proteome</keyword>
<gene>
    <name evidence="3" type="ORF">BJ875DRAFT_502908</name>
</gene>
<keyword evidence="2" id="KW-1133">Transmembrane helix</keyword>
<dbReference type="Pfam" id="PF11927">
    <property type="entry name" value="HODM_asu-like"/>
    <property type="match status" value="1"/>
</dbReference>
<name>A0A9P7YPZ0_9HELO</name>
<evidence type="ECO:0000256" key="1">
    <source>
        <dbReference type="SAM" id="MobiDB-lite"/>
    </source>
</evidence>
<reference evidence="3" key="1">
    <citation type="journal article" date="2021" name="IMA Fungus">
        <title>Genomic characterization of three marine fungi, including Emericellopsis atlantica sp. nov. with signatures of a generalist lifestyle and marine biomass degradation.</title>
        <authorList>
            <person name="Hagestad O.C."/>
            <person name="Hou L."/>
            <person name="Andersen J.H."/>
            <person name="Hansen E.H."/>
            <person name="Altermark B."/>
            <person name="Li C."/>
            <person name="Kuhnert E."/>
            <person name="Cox R.J."/>
            <person name="Crous P.W."/>
            <person name="Spatafora J.W."/>
            <person name="Lail K."/>
            <person name="Amirebrahimi M."/>
            <person name="Lipzen A."/>
            <person name="Pangilinan J."/>
            <person name="Andreopoulos W."/>
            <person name="Hayes R.D."/>
            <person name="Ng V."/>
            <person name="Grigoriev I.V."/>
            <person name="Jackson S.A."/>
            <person name="Sutton T.D.S."/>
            <person name="Dobson A.D.W."/>
            <person name="Rama T."/>
        </authorList>
    </citation>
    <scope>NUCLEOTIDE SEQUENCE</scope>
    <source>
        <strain evidence="3">TRa018bII</strain>
    </source>
</reference>
<dbReference type="Proteomes" id="UP000824998">
    <property type="component" value="Unassembled WGS sequence"/>
</dbReference>
<feature type="region of interest" description="Disordered" evidence="1">
    <location>
        <begin position="47"/>
        <end position="74"/>
    </location>
</feature>
<sequence>MVPFSIFTSHWALGLGAFFLLSSVYMLAVRKRQRGSVLERFRFPRRRASGASTPPRSISPGTPKETKGCLSSTASSGPDYLNTFPPSCRSALPKLAKSATGENKRILKAANAPPKDLVKEALPMLSPYSESRSRKYTPTGLSTDELRAIGDFPAYDVLSGVPLPSPYKTFDPVKALPRPYRPFRWNYHQTMSFTKMETDWWLEIDNSYVSIIKKRQALFREYGNKVLDFMPGSELVCKELMEMCLQFYCARYPTYFSLSADKKIFHNNLLKTETDIKSIPPLHVLLDNVPEDFAIVLRNEKDGMYYMRAGVICSSLGWNVSTKIGLQLRDIHSPIPDYKEKMQFSMDRYFSKMPTHAPIQRGSWGLEVGTPLFMPPGDPHEKLRESQDEDLQLADCNLRVDWQTLRRLPLSGGIVFNFTALFTPVVEFRDEPYVPALLLKILKEGKKSLMEYKNTWHVEHVVVPALEAYAREQVEKGLVTPEHEGDEAWSERTLDESPYFPGWEQKWHRQQGY</sequence>
<organism evidence="3 4">
    <name type="scientific">Amylocarpus encephaloides</name>
    <dbReference type="NCBI Taxonomy" id="45428"/>
    <lineage>
        <taxon>Eukaryota</taxon>
        <taxon>Fungi</taxon>
        <taxon>Dikarya</taxon>
        <taxon>Ascomycota</taxon>
        <taxon>Pezizomycotina</taxon>
        <taxon>Leotiomycetes</taxon>
        <taxon>Helotiales</taxon>
        <taxon>Helotiales incertae sedis</taxon>
        <taxon>Amylocarpus</taxon>
    </lineage>
</organism>
<feature type="compositionally biased region" description="Polar residues" evidence="1">
    <location>
        <begin position="50"/>
        <end position="60"/>
    </location>
</feature>
<dbReference type="AlphaFoldDB" id="A0A9P7YPZ0"/>
<evidence type="ECO:0000313" key="3">
    <source>
        <dbReference type="EMBL" id="KAG9237095.1"/>
    </source>
</evidence>
<evidence type="ECO:0008006" key="5">
    <source>
        <dbReference type="Google" id="ProtNLM"/>
    </source>
</evidence>
<dbReference type="OrthoDB" id="5043642at2759"/>
<accession>A0A9P7YPZ0</accession>
<proteinExistence type="predicted"/>
<evidence type="ECO:0000313" key="4">
    <source>
        <dbReference type="Proteomes" id="UP000824998"/>
    </source>
</evidence>
<evidence type="ECO:0000256" key="2">
    <source>
        <dbReference type="SAM" id="Phobius"/>
    </source>
</evidence>
<keyword evidence="2" id="KW-0472">Membrane</keyword>
<protein>
    <recommendedName>
        <fullName evidence="5">Alpha-1,2-mannosyltransferase</fullName>
    </recommendedName>
</protein>
<dbReference type="EMBL" id="MU251393">
    <property type="protein sequence ID" value="KAG9237095.1"/>
    <property type="molecule type" value="Genomic_DNA"/>
</dbReference>
<keyword evidence="2" id="KW-0812">Transmembrane</keyword>
<comment type="caution">
    <text evidence="3">The sequence shown here is derived from an EMBL/GenBank/DDBJ whole genome shotgun (WGS) entry which is preliminary data.</text>
</comment>